<protein>
    <recommendedName>
        <fullName evidence="3">GTP-binding protein</fullName>
    </recommendedName>
</protein>
<evidence type="ECO:0000313" key="1">
    <source>
        <dbReference type="EMBL" id="MBE8720669.1"/>
    </source>
</evidence>
<name>A0ABR9T6Z2_9SPHI</name>
<accession>A0ABR9T6Z2</accession>
<organism evidence="1 2">
    <name type="scientific">Sphingobacterium pedocola</name>
    <dbReference type="NCBI Taxonomy" id="2082722"/>
    <lineage>
        <taxon>Bacteria</taxon>
        <taxon>Pseudomonadati</taxon>
        <taxon>Bacteroidota</taxon>
        <taxon>Sphingobacteriia</taxon>
        <taxon>Sphingobacteriales</taxon>
        <taxon>Sphingobacteriaceae</taxon>
        <taxon>Sphingobacterium</taxon>
    </lineage>
</organism>
<dbReference type="EMBL" id="PSKQ01000018">
    <property type="protein sequence ID" value="MBE8720669.1"/>
    <property type="molecule type" value="Genomic_DNA"/>
</dbReference>
<gene>
    <name evidence="1" type="ORF">C4F40_08020</name>
</gene>
<keyword evidence="2" id="KW-1185">Reference proteome</keyword>
<reference evidence="1 2" key="1">
    <citation type="submission" date="2018-02" db="EMBL/GenBank/DDBJ databases">
        <title>Sphingobacterium KA21.</title>
        <authorList>
            <person name="Vasarhelyi B.M."/>
            <person name="Deshmukh S."/>
            <person name="Balint B."/>
            <person name="Kukolya J."/>
        </authorList>
    </citation>
    <scope>NUCLEOTIDE SEQUENCE [LARGE SCALE GENOMIC DNA]</scope>
    <source>
        <strain evidence="1 2">Ka21</strain>
    </source>
</reference>
<dbReference type="RefSeq" id="WP_196940499.1">
    <property type="nucleotide sequence ID" value="NZ_MU158691.1"/>
</dbReference>
<evidence type="ECO:0000313" key="2">
    <source>
        <dbReference type="Proteomes" id="UP000618319"/>
    </source>
</evidence>
<proteinExistence type="predicted"/>
<evidence type="ECO:0008006" key="3">
    <source>
        <dbReference type="Google" id="ProtNLM"/>
    </source>
</evidence>
<dbReference type="Proteomes" id="UP000618319">
    <property type="component" value="Unassembled WGS sequence"/>
</dbReference>
<comment type="caution">
    <text evidence="1">The sequence shown here is derived from an EMBL/GenBank/DDBJ whole genome shotgun (WGS) entry which is preliminary data.</text>
</comment>
<sequence length="185" mass="22351">MKKNEDPKLRLKKKYLDQMEAENLSIEEFFEKRHREKEESKRIAIAEYLLNNPIPPALTETIDIPKNRENLGFEKRFFNRSDAEFLFQQIADWEEEHSLLEIEPHPEDEKESILQTYEETGIIYHFKNIGITVYSVWLFYQTNYSDESTLLNYGNSCYLYNHFNNEFRDIEKEDFHNILSNFSVF</sequence>